<dbReference type="Proteomes" id="UP000054549">
    <property type="component" value="Unassembled WGS sequence"/>
</dbReference>
<dbReference type="PANTHER" id="PTHR43205">
    <property type="entry name" value="PROSTAGLANDIN REDUCTASE"/>
    <property type="match status" value="1"/>
</dbReference>
<dbReference type="EMBL" id="KN818234">
    <property type="protein sequence ID" value="KIL66852.1"/>
    <property type="molecule type" value="Genomic_DNA"/>
</dbReference>
<dbReference type="InterPro" id="IPR041694">
    <property type="entry name" value="ADH_N_2"/>
</dbReference>
<evidence type="ECO:0000313" key="3">
    <source>
        <dbReference type="EMBL" id="KIL66852.1"/>
    </source>
</evidence>
<dbReference type="Gene3D" id="3.40.50.720">
    <property type="entry name" value="NAD(P)-binding Rossmann-like Domain"/>
    <property type="match status" value="1"/>
</dbReference>
<evidence type="ECO:0000259" key="2">
    <source>
        <dbReference type="SMART" id="SM00829"/>
    </source>
</evidence>
<evidence type="ECO:0000313" key="4">
    <source>
        <dbReference type="Proteomes" id="UP000054549"/>
    </source>
</evidence>
<dbReference type="STRING" id="946122.A0A0C2WYF0"/>
<dbReference type="PANTHER" id="PTHR43205:SF7">
    <property type="entry name" value="PROSTAGLANDIN REDUCTASE 1"/>
    <property type="match status" value="1"/>
</dbReference>
<accession>A0A0C2WYF0</accession>
<dbReference type="InterPro" id="IPR036291">
    <property type="entry name" value="NAD(P)-bd_dom_sf"/>
</dbReference>
<reference evidence="3 4" key="1">
    <citation type="submission" date="2014-04" db="EMBL/GenBank/DDBJ databases">
        <title>Evolutionary Origins and Diversification of the Mycorrhizal Mutualists.</title>
        <authorList>
            <consortium name="DOE Joint Genome Institute"/>
            <consortium name="Mycorrhizal Genomics Consortium"/>
            <person name="Kohler A."/>
            <person name="Kuo A."/>
            <person name="Nagy L.G."/>
            <person name="Floudas D."/>
            <person name="Copeland A."/>
            <person name="Barry K.W."/>
            <person name="Cichocki N."/>
            <person name="Veneault-Fourrey C."/>
            <person name="LaButti K."/>
            <person name="Lindquist E.A."/>
            <person name="Lipzen A."/>
            <person name="Lundell T."/>
            <person name="Morin E."/>
            <person name="Murat C."/>
            <person name="Riley R."/>
            <person name="Ohm R."/>
            <person name="Sun H."/>
            <person name="Tunlid A."/>
            <person name="Henrissat B."/>
            <person name="Grigoriev I.V."/>
            <person name="Hibbett D.S."/>
            <person name="Martin F."/>
        </authorList>
    </citation>
    <scope>NUCLEOTIDE SEQUENCE [LARGE SCALE GENOMIC DNA]</scope>
    <source>
        <strain evidence="3 4">Koide BX008</strain>
    </source>
</reference>
<dbReference type="FunCoup" id="A0A0C2WYF0">
    <property type="interactions" value="69"/>
</dbReference>
<dbReference type="CDD" id="cd05288">
    <property type="entry name" value="PGDH"/>
    <property type="match status" value="1"/>
</dbReference>
<dbReference type="Pfam" id="PF16884">
    <property type="entry name" value="ADH_N_2"/>
    <property type="match status" value="1"/>
</dbReference>
<keyword evidence="1" id="KW-0560">Oxidoreductase</keyword>
<protein>
    <recommendedName>
        <fullName evidence="2">Enoyl reductase (ER) domain-containing protein</fullName>
    </recommendedName>
</protein>
<dbReference type="SUPFAM" id="SSF50129">
    <property type="entry name" value="GroES-like"/>
    <property type="match status" value="1"/>
</dbReference>
<dbReference type="SUPFAM" id="SSF51735">
    <property type="entry name" value="NAD(P)-binding Rossmann-fold domains"/>
    <property type="match status" value="1"/>
</dbReference>
<dbReference type="SMART" id="SM00829">
    <property type="entry name" value="PKS_ER"/>
    <property type="match status" value="1"/>
</dbReference>
<keyword evidence="4" id="KW-1185">Reference proteome</keyword>
<dbReference type="InParanoid" id="A0A0C2WYF0"/>
<dbReference type="HOGENOM" id="CLU_026673_29_1_1"/>
<proteinExistence type="predicted"/>
<name>A0A0C2WYF0_AMAMK</name>
<gene>
    <name evidence="3" type="ORF">M378DRAFT_103072</name>
</gene>
<organism evidence="3 4">
    <name type="scientific">Amanita muscaria (strain Koide BX008)</name>
    <dbReference type="NCBI Taxonomy" id="946122"/>
    <lineage>
        <taxon>Eukaryota</taxon>
        <taxon>Fungi</taxon>
        <taxon>Dikarya</taxon>
        <taxon>Basidiomycota</taxon>
        <taxon>Agaricomycotina</taxon>
        <taxon>Agaricomycetes</taxon>
        <taxon>Agaricomycetidae</taxon>
        <taxon>Agaricales</taxon>
        <taxon>Pluteineae</taxon>
        <taxon>Amanitaceae</taxon>
        <taxon>Amanita</taxon>
    </lineage>
</organism>
<dbReference type="InterPro" id="IPR045010">
    <property type="entry name" value="MDR_fam"/>
</dbReference>
<dbReference type="OrthoDB" id="809632at2759"/>
<dbReference type="GO" id="GO:0016628">
    <property type="term" value="F:oxidoreductase activity, acting on the CH-CH group of donors, NAD or NADP as acceptor"/>
    <property type="evidence" value="ECO:0007669"/>
    <property type="project" value="InterPro"/>
</dbReference>
<dbReference type="Gene3D" id="3.90.180.10">
    <property type="entry name" value="Medium-chain alcohol dehydrogenases, catalytic domain"/>
    <property type="match status" value="1"/>
</dbReference>
<dbReference type="InterPro" id="IPR013149">
    <property type="entry name" value="ADH-like_C"/>
</dbReference>
<dbReference type="Pfam" id="PF00107">
    <property type="entry name" value="ADH_zinc_N"/>
    <property type="match status" value="1"/>
</dbReference>
<evidence type="ECO:0000256" key="1">
    <source>
        <dbReference type="ARBA" id="ARBA00023002"/>
    </source>
</evidence>
<sequence>MAEVKNGRIIFNSIPTGYPEPGKTVIYDNSKTINLEKTLDKGTFLLKTLVVSIDPYLRGQMRDKSVQSYSKAFTLGEPIFGYGVGLVLRSNDAAVRVGDHVYGTLIFAEYHVYKLEDISSMRILDNKHNLPWSVYVGVAGMPGQTAYLAWKLFSQAKKGETAFITAGAGPVGSLVTQLAKRDGLKVIGAAGSPEKISFVKSIGADVVFNYKETDVREVLKEEGPVDIYWDNVGGAFLEAALEYANVDARFLECGMISSYNEPEKPIKGMSNILVKSITMHGFIVSRLAQKHPELLNEFYEKIPALLAKGEIKYTEDVTRGLDKVGDVLLSVQKGTNKGKAVVLVAED</sequence>
<feature type="domain" description="Enoyl reductase (ER)" evidence="2">
    <location>
        <begin position="42"/>
        <end position="342"/>
    </location>
</feature>
<dbReference type="AlphaFoldDB" id="A0A0C2WYF0"/>
<dbReference type="InterPro" id="IPR011032">
    <property type="entry name" value="GroES-like_sf"/>
</dbReference>
<dbReference type="FunFam" id="3.40.50.720:FF:000121">
    <property type="entry name" value="Prostaglandin reductase 2"/>
    <property type="match status" value="1"/>
</dbReference>
<dbReference type="InterPro" id="IPR020843">
    <property type="entry name" value="ER"/>
</dbReference>